<reference evidence="2 3" key="1">
    <citation type="submission" date="2019-12" db="EMBL/GenBank/DDBJ databases">
        <title>Corynebacterium sp. nov., isolated from feces of the Anser Albifrons in China.</title>
        <authorList>
            <person name="Liu Q."/>
        </authorList>
    </citation>
    <scope>NUCLEOTIDE SEQUENCE [LARGE SCALE GENOMIC DNA]</scope>
    <source>
        <strain evidence="2 3">4H37-19</strain>
    </source>
</reference>
<evidence type="ECO:0000313" key="3">
    <source>
        <dbReference type="Proteomes" id="UP000516320"/>
    </source>
</evidence>
<dbReference type="Proteomes" id="UP000516320">
    <property type="component" value="Chromosome"/>
</dbReference>
<evidence type="ECO:0000256" key="1">
    <source>
        <dbReference type="SAM" id="SignalP"/>
    </source>
</evidence>
<keyword evidence="1" id="KW-0732">Signal</keyword>
<dbReference type="InterPro" id="IPR025339">
    <property type="entry name" value="DUF4245"/>
</dbReference>
<name>A0A7H0SS74_9CORY</name>
<feature type="signal peptide" evidence="1">
    <location>
        <begin position="1"/>
        <end position="19"/>
    </location>
</feature>
<gene>
    <name evidence="2" type="ORF">GP475_04340</name>
</gene>
<proteinExistence type="predicted"/>
<keyword evidence="3" id="KW-1185">Reference proteome</keyword>
<dbReference type="Pfam" id="PF14030">
    <property type="entry name" value="DUF4245"/>
    <property type="match status" value="1"/>
</dbReference>
<accession>A0A7H0SS74</accession>
<protein>
    <submittedName>
        <fullName evidence="2">DUF4245 family protein</fullName>
    </submittedName>
</protein>
<dbReference type="EMBL" id="CP046884">
    <property type="protein sequence ID" value="QNQ91399.1"/>
    <property type="molecule type" value="Genomic_DNA"/>
</dbReference>
<evidence type="ECO:0000313" key="2">
    <source>
        <dbReference type="EMBL" id="QNQ91399.1"/>
    </source>
</evidence>
<sequence>MVLSLAAVGVVMVASVAFTGLCSFNPDTPEQGPVQAVDDKTTLELESRSLNFPIRYVAPPDGWIPNSVRRSSIAGFPAPVVGWVTAQQGYIQLTQTGVDLPTATERFDGNLREPEASRTIGGREVRILRAKDDDIDDLWAVDLGDVRLLFSGRASDDEFRQIITQAFASAPFPATVG</sequence>
<dbReference type="AlphaFoldDB" id="A0A7H0SS74"/>
<organism evidence="2 3">
    <name type="scientific">Corynebacterium poyangense</name>
    <dbReference type="NCBI Taxonomy" id="2684405"/>
    <lineage>
        <taxon>Bacteria</taxon>
        <taxon>Bacillati</taxon>
        <taxon>Actinomycetota</taxon>
        <taxon>Actinomycetes</taxon>
        <taxon>Mycobacteriales</taxon>
        <taxon>Corynebacteriaceae</taxon>
        <taxon>Corynebacterium</taxon>
    </lineage>
</organism>
<dbReference type="KEGG" id="cpoy:GP475_04340"/>
<feature type="chain" id="PRO_5038853222" evidence="1">
    <location>
        <begin position="20"/>
        <end position="177"/>
    </location>
</feature>